<evidence type="ECO:0000256" key="4">
    <source>
        <dbReference type="SAM" id="Coils"/>
    </source>
</evidence>
<keyword evidence="2" id="KW-0680">Restriction system</keyword>
<dbReference type="PANTHER" id="PTHR30408">
    <property type="entry name" value="TYPE-1 RESTRICTION ENZYME ECOKI SPECIFICITY PROTEIN"/>
    <property type="match status" value="1"/>
</dbReference>
<dbReference type="Gene3D" id="3.90.220.20">
    <property type="entry name" value="DNA methylase specificity domains"/>
    <property type="match status" value="1"/>
</dbReference>
<keyword evidence="3" id="KW-0238">DNA-binding</keyword>
<name>A0A1G6CVF3_9STRE</name>
<dbReference type="STRING" id="439219.SAMN02910293_01816"/>
<dbReference type="GO" id="GO:0003677">
    <property type="term" value="F:DNA binding"/>
    <property type="evidence" value="ECO:0007669"/>
    <property type="project" value="UniProtKB-KW"/>
</dbReference>
<dbReference type="EMBL" id="FMXP01000027">
    <property type="protein sequence ID" value="SDB36831.1"/>
    <property type="molecule type" value="Genomic_DNA"/>
</dbReference>
<evidence type="ECO:0000256" key="3">
    <source>
        <dbReference type="ARBA" id="ARBA00023125"/>
    </source>
</evidence>
<evidence type="ECO:0000256" key="1">
    <source>
        <dbReference type="ARBA" id="ARBA00010923"/>
    </source>
</evidence>
<dbReference type="eggNOG" id="COG0732">
    <property type="taxonomic scope" value="Bacteria"/>
</dbReference>
<proteinExistence type="inferred from homology"/>
<comment type="similarity">
    <text evidence="1">Belongs to the type-I restriction system S methylase family.</text>
</comment>
<dbReference type="Pfam" id="PF01420">
    <property type="entry name" value="Methylase_S"/>
    <property type="match status" value="1"/>
</dbReference>
<reference evidence="6 7" key="1">
    <citation type="submission" date="2016-10" db="EMBL/GenBank/DDBJ databases">
        <authorList>
            <person name="de Groot N.N."/>
        </authorList>
    </citation>
    <scope>NUCLEOTIDE SEQUENCE [LARGE SCALE GENOMIC DNA]</scope>
    <source>
        <strain evidence="6 7">A-4</strain>
    </source>
</reference>
<organism evidence="6 7">
    <name type="scientific">Streptococcus henryi</name>
    <dbReference type="NCBI Taxonomy" id="439219"/>
    <lineage>
        <taxon>Bacteria</taxon>
        <taxon>Bacillati</taxon>
        <taxon>Bacillota</taxon>
        <taxon>Bacilli</taxon>
        <taxon>Lactobacillales</taxon>
        <taxon>Streptococcaceae</taxon>
        <taxon>Streptococcus</taxon>
    </lineage>
</organism>
<keyword evidence="4" id="KW-0175">Coiled coil</keyword>
<gene>
    <name evidence="6" type="ORF">SAMN02910293_01816</name>
</gene>
<dbReference type="InterPro" id="IPR052021">
    <property type="entry name" value="Type-I_RS_S_subunit"/>
</dbReference>
<dbReference type="InterPro" id="IPR000055">
    <property type="entry name" value="Restrct_endonuc_typeI_TRD"/>
</dbReference>
<accession>A0A1G6CVF3</accession>
<feature type="coiled-coil region" evidence="4">
    <location>
        <begin position="164"/>
        <end position="191"/>
    </location>
</feature>
<dbReference type="SUPFAM" id="SSF116734">
    <property type="entry name" value="DNA methylase specificity domain"/>
    <property type="match status" value="1"/>
</dbReference>
<protein>
    <submittedName>
        <fullName evidence="6">Type I restriction modification DNA specificity domain-containing protein</fullName>
    </submittedName>
</protein>
<dbReference type="InterPro" id="IPR044946">
    <property type="entry name" value="Restrct_endonuc_typeI_TRD_sf"/>
</dbReference>
<evidence type="ECO:0000259" key="5">
    <source>
        <dbReference type="Pfam" id="PF01420"/>
    </source>
</evidence>
<sequence length="197" mass="22217">MTVFEDYQNLKISKVALKDVTTCFKGKAVSKFSDQGNVLVINLSDMTETGILYENLRKVEAKESSLTRYILEEGDVLIASKGTVKKVAVFETQSSPVIASANITVLRPTSDIQGYYIKLFLDSDFGHALLEDANAGKQVMNLSTEKIHSIEIPKISPLKQSYLIQRYLQGLNDYRRKISRAKQEWSRIQAEVEKGLY</sequence>
<dbReference type="AlphaFoldDB" id="A0A1G6CVF3"/>
<keyword evidence="7" id="KW-1185">Reference proteome</keyword>
<dbReference type="PANTHER" id="PTHR30408:SF12">
    <property type="entry name" value="TYPE I RESTRICTION ENZYME MJAVIII SPECIFICITY SUBUNIT"/>
    <property type="match status" value="1"/>
</dbReference>
<evidence type="ECO:0000256" key="2">
    <source>
        <dbReference type="ARBA" id="ARBA00022747"/>
    </source>
</evidence>
<dbReference type="Proteomes" id="UP000182508">
    <property type="component" value="Unassembled WGS sequence"/>
</dbReference>
<evidence type="ECO:0000313" key="6">
    <source>
        <dbReference type="EMBL" id="SDB36831.1"/>
    </source>
</evidence>
<dbReference type="GO" id="GO:0009307">
    <property type="term" value="P:DNA restriction-modification system"/>
    <property type="evidence" value="ECO:0007669"/>
    <property type="project" value="UniProtKB-KW"/>
</dbReference>
<feature type="domain" description="Type I restriction modification DNA specificity" evidence="5">
    <location>
        <begin position="14"/>
        <end position="158"/>
    </location>
</feature>
<evidence type="ECO:0000313" key="7">
    <source>
        <dbReference type="Proteomes" id="UP000182508"/>
    </source>
</evidence>